<dbReference type="InterPro" id="IPR047699">
    <property type="entry name" value="Permease_put_prefix"/>
</dbReference>
<comment type="caution">
    <text evidence="9">The sequence shown here is derived from an EMBL/GenBank/DDBJ whole genome shotgun (WGS) entry which is preliminary data.</text>
</comment>
<dbReference type="InterPro" id="IPR003838">
    <property type="entry name" value="ABC3_permease_C"/>
</dbReference>
<dbReference type="Proteomes" id="UP000256779">
    <property type="component" value="Unassembled WGS sequence"/>
</dbReference>
<evidence type="ECO:0000256" key="3">
    <source>
        <dbReference type="ARBA" id="ARBA00022692"/>
    </source>
</evidence>
<reference evidence="9 10" key="1">
    <citation type="submission" date="2018-07" db="EMBL/GenBank/DDBJ databases">
        <title>Genomic Encyclopedia of Type Strains, Phase IV (KMG-IV): sequencing the most valuable type-strain genomes for metagenomic binning, comparative biology and taxonomic classification.</title>
        <authorList>
            <person name="Goeker M."/>
        </authorList>
    </citation>
    <scope>NUCLEOTIDE SEQUENCE [LARGE SCALE GENOMIC DNA]</scope>
    <source>
        <strain evidence="9 10">DSM 4134</strain>
    </source>
</reference>
<feature type="transmembrane region" description="Helical" evidence="6">
    <location>
        <begin position="857"/>
        <end position="878"/>
    </location>
</feature>
<comment type="subcellular location">
    <subcellularLocation>
        <location evidence="1">Cell membrane</location>
        <topology evidence="1">Multi-pass membrane protein</topology>
    </subcellularLocation>
</comment>
<feature type="transmembrane region" description="Helical" evidence="6">
    <location>
        <begin position="813"/>
        <end position="837"/>
    </location>
</feature>
<evidence type="ECO:0000313" key="10">
    <source>
        <dbReference type="Proteomes" id="UP000256779"/>
    </source>
</evidence>
<name>A0A3D9L923_MARFU</name>
<proteinExistence type="predicted"/>
<dbReference type="GO" id="GO:0022857">
    <property type="term" value="F:transmembrane transporter activity"/>
    <property type="evidence" value="ECO:0007669"/>
    <property type="project" value="TreeGrafter"/>
</dbReference>
<evidence type="ECO:0000256" key="1">
    <source>
        <dbReference type="ARBA" id="ARBA00004651"/>
    </source>
</evidence>
<keyword evidence="5 6" id="KW-0472">Membrane</keyword>
<feature type="transmembrane region" description="Helical" evidence="6">
    <location>
        <begin position="503"/>
        <end position="522"/>
    </location>
</feature>
<dbReference type="OrthoDB" id="5933722at2"/>
<keyword evidence="3 6" id="KW-0812">Transmembrane</keyword>
<sequence>MRLQPTNPPRWAVRFLHWYCDPDLLEDLEGDLFELFDRKCQTASPAQARRHFAWWVLRSLRWSAIKKNNVLKNNTLMMSSLNLKVAARVLWRDWLNTVLNIAGITIGIICFVLMGLYVWQESTYDTFHSKKDRIYRAWLLEDYGEGQTFFNSVTPIRFESLFESDFPEFERVVQYDQRQFPVTRTQDRSISERVALLSPDFFEVFDFPFIAGSGKAPLAGKYDLVISKRYAEKYFGDLNPVGQTLQLQLDEQFVPFTITAMISDIPKNSSIQFDLAISNLLYEDLMNPRVLQAWMMVGPETYVLVNENSNIADAEEKTQDVVMRYIGEEVNRGEYNIGFQPLTDIHLNTEVPVGIAPVSNPVYVYVLGVIGLLVLLIACINYTTLAIGQSIKRAKEVGMRKILGANRKGLMAQYLSESVLIALVAMLIGTVLAIWLVPVFNRLTGADLEYTFQWQHVMVCLAVGVLVGVISGIYPAVILTNTRIMRILQASGSSPESHWVRKVMLTCQFTITVLLISSSLIMRKQIAFLQSKDLGYDYEAVVAVNMHSDTQGRMMEQMESARANAELLMTLLAKHPQVADLTTASHSFGSAGWALLGFPDKQGAFRQFRLLTVDDNYLNAFQIPIVAGRGFEAKSGLDKRQSILLNEAAVAYFGLEDPIGKKLPGENFGEHQIIGVVKDFHFQSLHEEVEPLVITQNPMPLFEGISDVNVFDSMLPKLMFKYSGSQLVQAQRILEESWEQLFPNVGLSYHFIDEAIQRQYANEARLNKLVTVATVISILIAVMGLLGLTVLVVNSREKEIGIRKVIGATRYEIFGLLAKTFSWQLVLGVTLSVPITLWLMRQWLQDFAYRVDIGVDMFISSAFIAIFVAFLVISYHAWRASRLNPVKSLRVE</sequence>
<protein>
    <submittedName>
        <fullName evidence="9">Putative ABC transport system permease protein</fullName>
    </submittedName>
</protein>
<dbReference type="NCBIfam" id="NF038404">
    <property type="entry name" value="perm_prefix_2"/>
    <property type="match status" value="1"/>
</dbReference>
<feature type="transmembrane region" description="Helical" evidence="6">
    <location>
        <begin position="456"/>
        <end position="482"/>
    </location>
</feature>
<evidence type="ECO:0000313" key="9">
    <source>
        <dbReference type="EMBL" id="REE01776.1"/>
    </source>
</evidence>
<accession>A0A3D9L923</accession>
<evidence type="ECO:0000256" key="5">
    <source>
        <dbReference type="ARBA" id="ARBA00023136"/>
    </source>
</evidence>
<evidence type="ECO:0000256" key="6">
    <source>
        <dbReference type="SAM" id="Phobius"/>
    </source>
</evidence>
<evidence type="ECO:0000256" key="4">
    <source>
        <dbReference type="ARBA" id="ARBA00022989"/>
    </source>
</evidence>
<keyword evidence="2" id="KW-1003">Cell membrane</keyword>
<feature type="domain" description="MacB-like periplasmic core" evidence="8">
    <location>
        <begin position="97"/>
        <end position="319"/>
    </location>
</feature>
<evidence type="ECO:0000256" key="2">
    <source>
        <dbReference type="ARBA" id="ARBA00022475"/>
    </source>
</evidence>
<feature type="transmembrane region" description="Helical" evidence="6">
    <location>
        <begin position="769"/>
        <end position="793"/>
    </location>
</feature>
<feature type="transmembrane region" description="Helical" evidence="6">
    <location>
        <begin position="409"/>
        <end position="436"/>
    </location>
</feature>
<dbReference type="AlphaFoldDB" id="A0A3D9L923"/>
<keyword evidence="4 6" id="KW-1133">Transmembrane helix</keyword>
<dbReference type="PANTHER" id="PTHR30572">
    <property type="entry name" value="MEMBRANE COMPONENT OF TRANSPORTER-RELATED"/>
    <property type="match status" value="1"/>
</dbReference>
<feature type="transmembrane region" description="Helical" evidence="6">
    <location>
        <begin position="362"/>
        <end position="388"/>
    </location>
</feature>
<feature type="domain" description="ABC3 transporter permease C-terminal" evidence="7">
    <location>
        <begin position="369"/>
        <end position="481"/>
    </location>
</feature>
<evidence type="ECO:0000259" key="8">
    <source>
        <dbReference type="Pfam" id="PF12704"/>
    </source>
</evidence>
<dbReference type="GO" id="GO:0005886">
    <property type="term" value="C:plasma membrane"/>
    <property type="evidence" value="ECO:0007669"/>
    <property type="project" value="UniProtKB-SubCell"/>
</dbReference>
<organism evidence="9 10">
    <name type="scientific">Marinoscillum furvescens DSM 4134</name>
    <dbReference type="NCBI Taxonomy" id="1122208"/>
    <lineage>
        <taxon>Bacteria</taxon>
        <taxon>Pseudomonadati</taxon>
        <taxon>Bacteroidota</taxon>
        <taxon>Cytophagia</taxon>
        <taxon>Cytophagales</taxon>
        <taxon>Reichenbachiellaceae</taxon>
        <taxon>Marinoscillum</taxon>
    </lineage>
</organism>
<dbReference type="RefSeq" id="WP_115867050.1">
    <property type="nucleotide sequence ID" value="NZ_QREG01000003.1"/>
</dbReference>
<dbReference type="Pfam" id="PF12704">
    <property type="entry name" value="MacB_PCD"/>
    <property type="match status" value="1"/>
</dbReference>
<keyword evidence="10" id="KW-1185">Reference proteome</keyword>
<dbReference type="Pfam" id="PF02687">
    <property type="entry name" value="FtsX"/>
    <property type="match status" value="2"/>
</dbReference>
<feature type="domain" description="ABC3 transporter permease C-terminal" evidence="7">
    <location>
        <begin position="772"/>
        <end position="884"/>
    </location>
</feature>
<evidence type="ECO:0000259" key="7">
    <source>
        <dbReference type="Pfam" id="PF02687"/>
    </source>
</evidence>
<dbReference type="InterPro" id="IPR025857">
    <property type="entry name" value="MacB_PCD"/>
</dbReference>
<dbReference type="EMBL" id="QREG01000003">
    <property type="protein sequence ID" value="REE01776.1"/>
    <property type="molecule type" value="Genomic_DNA"/>
</dbReference>
<dbReference type="PANTHER" id="PTHR30572:SF18">
    <property type="entry name" value="ABC-TYPE MACROLIDE FAMILY EXPORT SYSTEM PERMEASE COMPONENT 2"/>
    <property type="match status" value="1"/>
</dbReference>
<gene>
    <name evidence="9" type="ORF">C7460_103293</name>
</gene>
<feature type="transmembrane region" description="Helical" evidence="6">
    <location>
        <begin position="98"/>
        <end position="119"/>
    </location>
</feature>
<dbReference type="InterPro" id="IPR050250">
    <property type="entry name" value="Macrolide_Exporter_MacB"/>
</dbReference>